<dbReference type="SFLD" id="SFLDS00003">
    <property type="entry name" value="Haloacid_Dehalogenase"/>
    <property type="match status" value="1"/>
</dbReference>
<dbReference type="InterPro" id="IPR006439">
    <property type="entry name" value="HAD-SF_hydro_IA"/>
</dbReference>
<dbReference type="PANTHER" id="PTHR43434:SF25">
    <property type="entry name" value="PHOSPHOGLYCOLATE PHOSPHATASE"/>
    <property type="match status" value="1"/>
</dbReference>
<dbReference type="PANTHER" id="PTHR43434">
    <property type="entry name" value="PHOSPHOGLYCOLATE PHOSPHATASE"/>
    <property type="match status" value="1"/>
</dbReference>
<dbReference type="SFLD" id="SFLDG01129">
    <property type="entry name" value="C1.5:_HAD__Beta-PGM__Phosphata"/>
    <property type="match status" value="1"/>
</dbReference>
<dbReference type="HOGENOM" id="CLU_045011_19_5_11"/>
<sequence length="203" mass="21827">MTSMIWDLGGTLMDTYPDVDRTLAGVVHDEVTDAAIMEVARLTRISSSHAISTLAERYGKPKAELRDAYEALEDQWEQQAPPLVDGALQVMEAIRESGGLNLVATHRDRGSATVLVDSLGLPVDDMVCAPDGFPRKPDPAMNLELLRRHSLDPADCCAVGDRPGDVAAAEAAGIRGYLLVTPGIPLGEPGVKRIESLRELLES</sequence>
<dbReference type="Proteomes" id="UP000019754">
    <property type="component" value="Unassembled WGS sequence"/>
</dbReference>
<dbReference type="InterPro" id="IPR050155">
    <property type="entry name" value="HAD-like_hydrolase_sf"/>
</dbReference>
<dbReference type="OrthoDB" id="9807630at2"/>
<name>A0A022L0A5_9MICO</name>
<dbReference type="GO" id="GO:0006281">
    <property type="term" value="P:DNA repair"/>
    <property type="evidence" value="ECO:0007669"/>
    <property type="project" value="TreeGrafter"/>
</dbReference>
<dbReference type="InterPro" id="IPR036412">
    <property type="entry name" value="HAD-like_sf"/>
</dbReference>
<gene>
    <name evidence="1" type="ORF">D641_0104330</name>
</gene>
<organism evidence="1 2">
    <name type="scientific">Brachybacterium muris UCD-AY4</name>
    <dbReference type="NCBI Taxonomy" id="1249481"/>
    <lineage>
        <taxon>Bacteria</taxon>
        <taxon>Bacillati</taxon>
        <taxon>Actinomycetota</taxon>
        <taxon>Actinomycetes</taxon>
        <taxon>Micrococcales</taxon>
        <taxon>Dermabacteraceae</taxon>
        <taxon>Brachybacterium</taxon>
    </lineage>
</organism>
<comment type="caution">
    <text evidence="1">The sequence shown here is derived from an EMBL/GenBank/DDBJ whole genome shotgun (WGS) entry which is preliminary data.</text>
</comment>
<accession>A0A022L0A5</accession>
<dbReference type="GO" id="GO:0005829">
    <property type="term" value="C:cytosol"/>
    <property type="evidence" value="ECO:0007669"/>
    <property type="project" value="TreeGrafter"/>
</dbReference>
<dbReference type="Gene3D" id="1.10.150.240">
    <property type="entry name" value="Putative phosphatase, domain 2"/>
    <property type="match status" value="1"/>
</dbReference>
<dbReference type="GO" id="GO:0008967">
    <property type="term" value="F:phosphoglycolate phosphatase activity"/>
    <property type="evidence" value="ECO:0007669"/>
    <property type="project" value="TreeGrafter"/>
</dbReference>
<dbReference type="AlphaFoldDB" id="A0A022L0A5"/>
<keyword evidence="2" id="KW-1185">Reference proteome</keyword>
<dbReference type="STRING" id="1249481.D641_0104330"/>
<protein>
    <submittedName>
        <fullName evidence="1">Haloacid dehalogenase</fullName>
    </submittedName>
</protein>
<evidence type="ECO:0000313" key="2">
    <source>
        <dbReference type="Proteomes" id="UP000019754"/>
    </source>
</evidence>
<dbReference type="RefSeq" id="WP_017822578.1">
    <property type="nucleotide sequence ID" value="NZ_AORC01000004.1"/>
</dbReference>
<dbReference type="NCBIfam" id="TIGR01509">
    <property type="entry name" value="HAD-SF-IA-v3"/>
    <property type="match status" value="1"/>
</dbReference>
<dbReference type="InterPro" id="IPR041492">
    <property type="entry name" value="HAD_2"/>
</dbReference>
<reference evidence="1 2" key="1">
    <citation type="journal article" date="2013" name="Genome Announc.">
        <title>Draft genome sequence of an Actinobacterium, Brachybacterium muris strain UCD-AY4.</title>
        <authorList>
            <person name="Lo J.R."/>
            <person name="Lang J.M."/>
            <person name="Darling A.E."/>
            <person name="Eisen J.A."/>
            <person name="Coil D.A."/>
        </authorList>
    </citation>
    <scope>NUCLEOTIDE SEQUENCE [LARGE SCALE GENOMIC DNA]</scope>
    <source>
        <strain evidence="1 2">UCD-AY4</strain>
    </source>
</reference>
<dbReference type="Gene3D" id="3.40.50.1000">
    <property type="entry name" value="HAD superfamily/HAD-like"/>
    <property type="match status" value="1"/>
</dbReference>
<dbReference type="EMBL" id="AORC01000004">
    <property type="protein sequence ID" value="EYT50498.1"/>
    <property type="molecule type" value="Genomic_DNA"/>
</dbReference>
<evidence type="ECO:0000313" key="1">
    <source>
        <dbReference type="EMBL" id="EYT50498.1"/>
    </source>
</evidence>
<dbReference type="InterPro" id="IPR023214">
    <property type="entry name" value="HAD_sf"/>
</dbReference>
<dbReference type="NCBIfam" id="TIGR01549">
    <property type="entry name" value="HAD-SF-IA-v1"/>
    <property type="match status" value="1"/>
</dbReference>
<dbReference type="InterPro" id="IPR023198">
    <property type="entry name" value="PGP-like_dom2"/>
</dbReference>
<dbReference type="Pfam" id="PF13419">
    <property type="entry name" value="HAD_2"/>
    <property type="match status" value="1"/>
</dbReference>
<proteinExistence type="predicted"/>
<dbReference type="SUPFAM" id="SSF56784">
    <property type="entry name" value="HAD-like"/>
    <property type="match status" value="1"/>
</dbReference>